<reference evidence="2" key="1">
    <citation type="journal article" date="2023" name="Nat. Plants">
        <title>Single-cell RNA sequencing provides a high-resolution roadmap for understanding the multicellular compartmentation of specialized metabolism.</title>
        <authorList>
            <person name="Sun S."/>
            <person name="Shen X."/>
            <person name="Li Y."/>
            <person name="Li Y."/>
            <person name="Wang S."/>
            <person name="Li R."/>
            <person name="Zhang H."/>
            <person name="Shen G."/>
            <person name="Guo B."/>
            <person name="Wei J."/>
            <person name="Xu J."/>
            <person name="St-Pierre B."/>
            <person name="Chen S."/>
            <person name="Sun C."/>
        </authorList>
    </citation>
    <scope>NUCLEOTIDE SEQUENCE [LARGE SCALE GENOMIC DNA]</scope>
</reference>
<proteinExistence type="predicted"/>
<sequence length="104" mass="12162">MWQDGIQPSDPNCCIYYTKIVEYCNRVVTQPPSIDNDVDLKAFILELVNTDEQTLFGLLVTVDYLAIKRILSLAYEEFLLFNIMPKFSSEEEKWMRSANPWAFN</sequence>
<gene>
    <name evidence="1" type="ORF">M9H77_31409</name>
</gene>
<accession>A0ACC0A011</accession>
<keyword evidence="2" id="KW-1185">Reference proteome</keyword>
<name>A0ACC0A011_CATRO</name>
<dbReference type="EMBL" id="CM044707">
    <property type="protein sequence ID" value="KAI5654222.1"/>
    <property type="molecule type" value="Genomic_DNA"/>
</dbReference>
<protein>
    <submittedName>
        <fullName evidence="1">Uncharacterized protein</fullName>
    </submittedName>
</protein>
<dbReference type="Proteomes" id="UP001060085">
    <property type="component" value="Linkage Group LG07"/>
</dbReference>
<evidence type="ECO:0000313" key="2">
    <source>
        <dbReference type="Proteomes" id="UP001060085"/>
    </source>
</evidence>
<evidence type="ECO:0000313" key="1">
    <source>
        <dbReference type="EMBL" id="KAI5654222.1"/>
    </source>
</evidence>
<comment type="caution">
    <text evidence="1">The sequence shown here is derived from an EMBL/GenBank/DDBJ whole genome shotgun (WGS) entry which is preliminary data.</text>
</comment>
<organism evidence="1 2">
    <name type="scientific">Catharanthus roseus</name>
    <name type="common">Madagascar periwinkle</name>
    <name type="synonym">Vinca rosea</name>
    <dbReference type="NCBI Taxonomy" id="4058"/>
    <lineage>
        <taxon>Eukaryota</taxon>
        <taxon>Viridiplantae</taxon>
        <taxon>Streptophyta</taxon>
        <taxon>Embryophyta</taxon>
        <taxon>Tracheophyta</taxon>
        <taxon>Spermatophyta</taxon>
        <taxon>Magnoliopsida</taxon>
        <taxon>eudicotyledons</taxon>
        <taxon>Gunneridae</taxon>
        <taxon>Pentapetalae</taxon>
        <taxon>asterids</taxon>
        <taxon>lamiids</taxon>
        <taxon>Gentianales</taxon>
        <taxon>Apocynaceae</taxon>
        <taxon>Rauvolfioideae</taxon>
        <taxon>Vinceae</taxon>
        <taxon>Catharanthinae</taxon>
        <taxon>Catharanthus</taxon>
    </lineage>
</organism>